<comment type="caution">
    <text evidence="2">The sequence shown here is derived from an EMBL/GenBank/DDBJ whole genome shotgun (WGS) entry which is preliminary data.</text>
</comment>
<sequence length="143" mass="16553">MNIEDLNSKLTFEMEEELSGKEKATKHGVNRQLLLEGIKNLARISSSLQRNRAELETAKDDKKKLLKIMEIATQKQDDFLDLQDRGYIGIFNQYSPEVIAADNAPICLKIEEFNQMSYDHRMPVSDVHSDPIYYHQSPPPRHH</sequence>
<dbReference type="EMBL" id="SELW01000657">
    <property type="protein sequence ID" value="TID14801.1"/>
    <property type="molecule type" value="Genomic_DNA"/>
</dbReference>
<protein>
    <recommendedName>
        <fullName evidence="4">REM-1 domain-containing protein</fullName>
    </recommendedName>
</protein>
<name>A0A4T0WVC4_9ASCO</name>
<feature type="coiled-coil region" evidence="1">
    <location>
        <begin position="38"/>
        <end position="75"/>
    </location>
</feature>
<evidence type="ECO:0000313" key="2">
    <source>
        <dbReference type="EMBL" id="TID14801.1"/>
    </source>
</evidence>
<evidence type="ECO:0000313" key="3">
    <source>
        <dbReference type="Proteomes" id="UP000307173"/>
    </source>
</evidence>
<evidence type="ECO:0008006" key="4">
    <source>
        <dbReference type="Google" id="ProtNLM"/>
    </source>
</evidence>
<dbReference type="AlphaFoldDB" id="A0A4T0WVC4"/>
<organism evidence="2 3">
    <name type="scientific">Pichia inconspicua</name>
    <dbReference type="NCBI Taxonomy" id="52247"/>
    <lineage>
        <taxon>Eukaryota</taxon>
        <taxon>Fungi</taxon>
        <taxon>Dikarya</taxon>
        <taxon>Ascomycota</taxon>
        <taxon>Saccharomycotina</taxon>
        <taxon>Pichiomycetes</taxon>
        <taxon>Pichiales</taxon>
        <taxon>Pichiaceae</taxon>
        <taxon>Pichia</taxon>
    </lineage>
</organism>
<dbReference type="Proteomes" id="UP000307173">
    <property type="component" value="Unassembled WGS sequence"/>
</dbReference>
<accession>A0A4T0WVC4</accession>
<keyword evidence="3" id="KW-1185">Reference proteome</keyword>
<keyword evidence="1" id="KW-0175">Coiled coil</keyword>
<reference evidence="2 3" key="1">
    <citation type="journal article" date="2019" name="Front. Genet.">
        <title>Whole-Genome Sequencing of the Opportunistic Yeast Pathogen Candida inconspicua Uncovers Its Hybrid Origin.</title>
        <authorList>
            <person name="Mixao V."/>
            <person name="Hansen A.P."/>
            <person name="Saus E."/>
            <person name="Boekhout T."/>
            <person name="Lass-Florl C."/>
            <person name="Gabaldon T."/>
        </authorList>
    </citation>
    <scope>NUCLEOTIDE SEQUENCE [LARGE SCALE GENOMIC DNA]</scope>
    <source>
        <strain evidence="2 3">CBS 180</strain>
    </source>
</reference>
<evidence type="ECO:0000256" key="1">
    <source>
        <dbReference type="SAM" id="Coils"/>
    </source>
</evidence>
<gene>
    <name evidence="2" type="ORF">CANINC_004472</name>
</gene>
<proteinExistence type="predicted"/>